<keyword evidence="4 5" id="KW-0206">Cytoskeleton</keyword>
<evidence type="ECO:0000256" key="5">
    <source>
        <dbReference type="RuleBase" id="RU363050"/>
    </source>
</evidence>
<evidence type="ECO:0000256" key="2">
    <source>
        <dbReference type="ARBA" id="ARBA00022490"/>
    </source>
</evidence>
<dbReference type="Proteomes" id="UP000012073">
    <property type="component" value="Unassembled WGS sequence"/>
</dbReference>
<organism evidence="8 9">
    <name type="scientific">Chondrus crispus</name>
    <name type="common">Carrageen Irish moss</name>
    <name type="synonym">Polymorpha crispa</name>
    <dbReference type="NCBI Taxonomy" id="2769"/>
    <lineage>
        <taxon>Eukaryota</taxon>
        <taxon>Rhodophyta</taxon>
        <taxon>Florideophyceae</taxon>
        <taxon>Rhodymeniophycidae</taxon>
        <taxon>Gigartinales</taxon>
        <taxon>Gigartinaceae</taxon>
        <taxon>Chondrus</taxon>
    </lineage>
</organism>
<dbReference type="GO" id="GO:0000278">
    <property type="term" value="P:mitotic cell cycle"/>
    <property type="evidence" value="ECO:0007669"/>
    <property type="project" value="TreeGrafter"/>
</dbReference>
<dbReference type="GO" id="GO:0043015">
    <property type="term" value="F:gamma-tubulin binding"/>
    <property type="evidence" value="ECO:0007669"/>
    <property type="project" value="InterPro"/>
</dbReference>
<dbReference type="GO" id="GO:0031122">
    <property type="term" value="P:cytoplasmic microtubule organization"/>
    <property type="evidence" value="ECO:0007669"/>
    <property type="project" value="TreeGrafter"/>
</dbReference>
<dbReference type="GO" id="GO:0005874">
    <property type="term" value="C:microtubule"/>
    <property type="evidence" value="ECO:0007669"/>
    <property type="project" value="UniProtKB-KW"/>
</dbReference>
<keyword evidence="2 5" id="KW-0963">Cytoplasm</keyword>
<feature type="region of interest" description="Disordered" evidence="6">
    <location>
        <begin position="1"/>
        <end position="25"/>
    </location>
</feature>
<name>R7QQR9_CHOCR</name>
<dbReference type="GeneID" id="17318093"/>
<proteinExistence type="inferred from homology"/>
<dbReference type="KEGG" id="ccp:CHC_T00000656001"/>
<dbReference type="InterPro" id="IPR007259">
    <property type="entry name" value="GCP"/>
</dbReference>
<dbReference type="PhylomeDB" id="R7QQR9"/>
<dbReference type="GO" id="GO:0051225">
    <property type="term" value="P:spindle assembly"/>
    <property type="evidence" value="ECO:0007669"/>
    <property type="project" value="TreeGrafter"/>
</dbReference>
<dbReference type="STRING" id="2769.R7QQR9"/>
<comment type="similarity">
    <text evidence="1 5">Belongs to the TUBGCP family.</text>
</comment>
<evidence type="ECO:0000256" key="1">
    <source>
        <dbReference type="ARBA" id="ARBA00010337"/>
    </source>
</evidence>
<evidence type="ECO:0000313" key="8">
    <source>
        <dbReference type="EMBL" id="CDF40083.1"/>
    </source>
</evidence>
<sequence length="396" mass="44942">MFSTLSDSDGEANQNVEHSTASTNSESLPLAISEYAKRLLSPLRFSDDEVQKKVLSFYVEDLRIFEHFGNLRAHILLGAGDFATILVEQIDAASRLSEEDESYIERRTHAALTFYGSAGPGIRSLRDQVHLNRCLRMALNLYSKDAKAHTNCLSLDAVEDEGSRKVSLWGTAVEVQYNVDYPLDLLFSQKVLAMYSKIFNLLLRILRAKRSLRSLFMTSRRNSALRRSPHARFSSDKKVGSALWDFCWQAEHFVSVFGGFQTEQVLGSTWTAFQTSWDTARTIWELKDSHVQYLNDCTHRCLLESRHKSILGVMTEGFDIVINVEKQLSITIEDCTGMGRNSGDVFFDLLKSSSVSLRRRIVFLRDALQRLFDDGPHPHLHDLLTSLGFGKESSPW</sequence>
<dbReference type="OrthoDB" id="78652at2759"/>
<keyword evidence="3 5" id="KW-0493">Microtubule</keyword>
<dbReference type="GO" id="GO:0051321">
    <property type="term" value="P:meiotic cell cycle"/>
    <property type="evidence" value="ECO:0007669"/>
    <property type="project" value="TreeGrafter"/>
</dbReference>
<dbReference type="PANTHER" id="PTHR19302:SF70">
    <property type="entry name" value="GAMMA-TUBULIN COMPLEX COMPONENT 6"/>
    <property type="match status" value="1"/>
</dbReference>
<dbReference type="GO" id="GO:0000930">
    <property type="term" value="C:gamma-tubulin complex"/>
    <property type="evidence" value="ECO:0007669"/>
    <property type="project" value="TreeGrafter"/>
</dbReference>
<evidence type="ECO:0000313" key="9">
    <source>
        <dbReference type="Proteomes" id="UP000012073"/>
    </source>
</evidence>
<dbReference type="GO" id="GO:0051011">
    <property type="term" value="F:microtubule minus-end binding"/>
    <property type="evidence" value="ECO:0007669"/>
    <property type="project" value="TreeGrafter"/>
</dbReference>
<keyword evidence="9" id="KW-1185">Reference proteome</keyword>
<dbReference type="Pfam" id="PF04130">
    <property type="entry name" value="GCP_C_terminal"/>
    <property type="match status" value="1"/>
</dbReference>
<dbReference type="PANTHER" id="PTHR19302">
    <property type="entry name" value="GAMMA TUBULIN COMPLEX PROTEIN"/>
    <property type="match status" value="1"/>
</dbReference>
<dbReference type="Gene3D" id="1.20.120.1900">
    <property type="entry name" value="Gamma-tubulin complex, C-terminal domain"/>
    <property type="match status" value="1"/>
</dbReference>
<feature type="domain" description="Gamma tubulin complex component C-terminal" evidence="7">
    <location>
        <begin position="65"/>
        <end position="389"/>
    </location>
</feature>
<dbReference type="InterPro" id="IPR042241">
    <property type="entry name" value="GCP_C_sf"/>
</dbReference>
<comment type="subcellular location">
    <subcellularLocation>
        <location evidence="5">Cytoplasm</location>
        <location evidence="5">Cytoskeleton</location>
        <location evidence="5">Microtubule organizing center</location>
    </subcellularLocation>
</comment>
<accession>R7QQR9</accession>
<evidence type="ECO:0000256" key="3">
    <source>
        <dbReference type="ARBA" id="ARBA00022701"/>
    </source>
</evidence>
<reference evidence="9" key="1">
    <citation type="journal article" date="2013" name="Proc. Natl. Acad. Sci. U.S.A.">
        <title>Genome structure and metabolic features in the red seaweed Chondrus crispus shed light on evolution of the Archaeplastida.</title>
        <authorList>
            <person name="Collen J."/>
            <person name="Porcel B."/>
            <person name="Carre W."/>
            <person name="Ball S.G."/>
            <person name="Chaparro C."/>
            <person name="Tonon T."/>
            <person name="Barbeyron T."/>
            <person name="Michel G."/>
            <person name="Noel B."/>
            <person name="Valentin K."/>
            <person name="Elias M."/>
            <person name="Artiguenave F."/>
            <person name="Arun A."/>
            <person name="Aury J.M."/>
            <person name="Barbosa-Neto J.F."/>
            <person name="Bothwell J.H."/>
            <person name="Bouget F.Y."/>
            <person name="Brillet L."/>
            <person name="Cabello-Hurtado F."/>
            <person name="Capella-Gutierrez S."/>
            <person name="Charrier B."/>
            <person name="Cladiere L."/>
            <person name="Cock J.M."/>
            <person name="Coelho S.M."/>
            <person name="Colleoni C."/>
            <person name="Czjzek M."/>
            <person name="Da Silva C."/>
            <person name="Delage L."/>
            <person name="Denoeud F."/>
            <person name="Deschamps P."/>
            <person name="Dittami S.M."/>
            <person name="Gabaldon T."/>
            <person name="Gachon C.M."/>
            <person name="Groisillier A."/>
            <person name="Herve C."/>
            <person name="Jabbari K."/>
            <person name="Katinka M."/>
            <person name="Kloareg B."/>
            <person name="Kowalczyk N."/>
            <person name="Labadie K."/>
            <person name="Leblanc C."/>
            <person name="Lopez P.J."/>
            <person name="McLachlan D.H."/>
            <person name="Meslet-Cladiere L."/>
            <person name="Moustafa A."/>
            <person name="Nehr Z."/>
            <person name="Nyvall Collen P."/>
            <person name="Panaud O."/>
            <person name="Partensky F."/>
            <person name="Poulain J."/>
            <person name="Rensing S.A."/>
            <person name="Rousvoal S."/>
            <person name="Samson G."/>
            <person name="Symeonidi A."/>
            <person name="Weissenbach J."/>
            <person name="Zambounis A."/>
            <person name="Wincker P."/>
            <person name="Boyen C."/>
        </authorList>
    </citation>
    <scope>NUCLEOTIDE SEQUENCE [LARGE SCALE GENOMIC DNA]</scope>
    <source>
        <strain evidence="9">cv. Stackhouse</strain>
    </source>
</reference>
<protein>
    <recommendedName>
        <fullName evidence="5">Spindle pole body component</fullName>
    </recommendedName>
</protein>
<dbReference type="InterPro" id="IPR040457">
    <property type="entry name" value="GCP_C"/>
</dbReference>
<dbReference type="RefSeq" id="XP_005710377.1">
    <property type="nucleotide sequence ID" value="XM_005710320.1"/>
</dbReference>
<evidence type="ECO:0000259" key="7">
    <source>
        <dbReference type="Pfam" id="PF04130"/>
    </source>
</evidence>
<gene>
    <name evidence="8" type="ORF">CHC_T00000656001</name>
</gene>
<evidence type="ECO:0000256" key="6">
    <source>
        <dbReference type="SAM" id="MobiDB-lite"/>
    </source>
</evidence>
<dbReference type="EMBL" id="HG002125">
    <property type="protein sequence ID" value="CDF40083.1"/>
    <property type="molecule type" value="Genomic_DNA"/>
</dbReference>
<dbReference type="AlphaFoldDB" id="R7QQR9"/>
<dbReference type="GO" id="GO:0007020">
    <property type="term" value="P:microtubule nucleation"/>
    <property type="evidence" value="ECO:0007669"/>
    <property type="project" value="InterPro"/>
</dbReference>
<evidence type="ECO:0000256" key="4">
    <source>
        <dbReference type="ARBA" id="ARBA00023212"/>
    </source>
</evidence>
<dbReference type="GO" id="GO:0000922">
    <property type="term" value="C:spindle pole"/>
    <property type="evidence" value="ECO:0007669"/>
    <property type="project" value="InterPro"/>
</dbReference>
<dbReference type="Gramene" id="CDF40083">
    <property type="protein sequence ID" value="CDF40083"/>
    <property type="gene ID" value="CHC_T00000656001"/>
</dbReference>